<dbReference type="PANTHER" id="PTHR45671:SF12">
    <property type="entry name" value="MITOCHONDRIAL PHOSPHATE CARRIER PROTEIN"/>
    <property type="match status" value="1"/>
</dbReference>
<dbReference type="GO" id="GO:1990547">
    <property type="term" value="P:mitochondrial phosphate ion transmembrane transport"/>
    <property type="evidence" value="ECO:0007669"/>
    <property type="project" value="InterPro"/>
</dbReference>
<keyword evidence="13" id="KW-1185">Reference proteome</keyword>
<dbReference type="InterPro" id="IPR002067">
    <property type="entry name" value="MCP"/>
</dbReference>
<dbReference type="EMBL" id="JABAYA010000006">
    <property type="protein sequence ID" value="KAF7731854.1"/>
    <property type="molecule type" value="Genomic_DNA"/>
</dbReference>
<keyword evidence="7" id="KW-1133">Transmembrane helix</keyword>
<dbReference type="GO" id="GO:0005315">
    <property type="term" value="F:phosphate transmembrane transporter activity"/>
    <property type="evidence" value="ECO:0007669"/>
    <property type="project" value="InterPro"/>
</dbReference>
<evidence type="ECO:0000256" key="3">
    <source>
        <dbReference type="ARBA" id="ARBA00022448"/>
    </source>
</evidence>
<comment type="subcellular location">
    <subcellularLocation>
        <location evidence="1">Mitochondrion inner membrane</location>
        <topology evidence="1">Multi-pass membrane protein</topology>
    </subcellularLocation>
</comment>
<dbReference type="Pfam" id="PF00153">
    <property type="entry name" value="Mito_carr"/>
    <property type="match status" value="3"/>
</dbReference>
<keyword evidence="6" id="KW-0999">Mitochondrion inner membrane</keyword>
<sequence length="324" mass="34152">MFPSQETLKKNFFVPSPAADAAANPTGADLYARFAFAGAMCCAITHGAMTPVDVVKTRIQLEPEVYNKGMVAGFRQVVQAEGAGALLTGFGPTAAGYALQGAFKFGGYEFWKKTFINVVGVDQAKDYRTAIYLGSSAIAEFFADVALCPLEATRIRLVSQPEFASGLLGGFSRILKEEGVIKGFYSGFVPILFKQVPYTMAKFVVYELAAEKIYASLSTPKDQLAPSTVTSVNLGAGIIAGTAAAIISQPADTLLSKINKQKGAEGQSVSSRLVSMARQLGARGLFLGLGPRIVMVATLTAGQFAIYGDIKRVLGATGGVEIAK</sequence>
<evidence type="ECO:0000256" key="2">
    <source>
        <dbReference type="ARBA" id="ARBA00006375"/>
    </source>
</evidence>
<keyword evidence="3 11" id="KW-0813">Transport</keyword>
<dbReference type="Proteomes" id="UP000605846">
    <property type="component" value="Unassembled WGS sequence"/>
</dbReference>
<evidence type="ECO:0000256" key="5">
    <source>
        <dbReference type="ARBA" id="ARBA00022737"/>
    </source>
</evidence>
<dbReference type="PROSITE" id="PS50920">
    <property type="entry name" value="SOLCAR"/>
    <property type="match status" value="3"/>
</dbReference>
<dbReference type="InterPro" id="IPR018108">
    <property type="entry name" value="MCP_transmembrane"/>
</dbReference>
<evidence type="ECO:0000256" key="4">
    <source>
        <dbReference type="ARBA" id="ARBA00022692"/>
    </source>
</evidence>
<evidence type="ECO:0000313" key="13">
    <source>
        <dbReference type="Proteomes" id="UP000605846"/>
    </source>
</evidence>
<comment type="similarity">
    <text evidence="2 11">Belongs to the mitochondrial carrier (TC 2.A.29) family.</text>
</comment>
<feature type="repeat" description="Solcar" evidence="10">
    <location>
        <begin position="228"/>
        <end position="313"/>
    </location>
</feature>
<dbReference type="AlphaFoldDB" id="A0A8H7BSV5"/>
<evidence type="ECO:0000313" key="12">
    <source>
        <dbReference type="EMBL" id="KAF7731854.1"/>
    </source>
</evidence>
<feature type="repeat" description="Solcar" evidence="10">
    <location>
        <begin position="127"/>
        <end position="212"/>
    </location>
</feature>
<evidence type="ECO:0000256" key="6">
    <source>
        <dbReference type="ARBA" id="ARBA00022792"/>
    </source>
</evidence>
<comment type="caution">
    <text evidence="12">The sequence shown here is derived from an EMBL/GenBank/DDBJ whole genome shotgun (WGS) entry which is preliminary data.</text>
</comment>
<evidence type="ECO:0000256" key="8">
    <source>
        <dbReference type="ARBA" id="ARBA00023128"/>
    </source>
</evidence>
<dbReference type="FunFam" id="1.50.40.10:FF:000024">
    <property type="entry name" value="MIR1p Mitochondrial phosphate carrier"/>
    <property type="match status" value="1"/>
</dbReference>
<dbReference type="InterPro" id="IPR023395">
    <property type="entry name" value="MCP_dom_sf"/>
</dbReference>
<gene>
    <name evidence="12" type="primary">PIC2_3</name>
    <name evidence="12" type="ORF">EC973_007685</name>
</gene>
<protein>
    <submittedName>
        <fullName evidence="12">Cu/Pi carrier</fullName>
    </submittedName>
</protein>
<keyword evidence="5" id="KW-0677">Repeat</keyword>
<evidence type="ECO:0000256" key="7">
    <source>
        <dbReference type="ARBA" id="ARBA00022989"/>
    </source>
</evidence>
<dbReference type="PRINTS" id="PR00926">
    <property type="entry name" value="MITOCARRIER"/>
</dbReference>
<evidence type="ECO:0000256" key="1">
    <source>
        <dbReference type="ARBA" id="ARBA00004448"/>
    </source>
</evidence>
<evidence type="ECO:0000256" key="9">
    <source>
        <dbReference type="ARBA" id="ARBA00023136"/>
    </source>
</evidence>
<dbReference type="PANTHER" id="PTHR45671">
    <property type="entry name" value="SOLUTE CARRIER FAMILY 25 (MITOCHONDRIAL CARRIER PHOSPHATE CARRIER), MEMBER 3, LIKE-RELATED-RELATED"/>
    <property type="match status" value="1"/>
</dbReference>
<keyword evidence="9 10" id="KW-0472">Membrane</keyword>
<dbReference type="SUPFAM" id="SSF103506">
    <property type="entry name" value="Mitochondrial carrier"/>
    <property type="match status" value="1"/>
</dbReference>
<dbReference type="OrthoDB" id="427452at2759"/>
<name>A0A8H7BSV5_9FUNG</name>
<dbReference type="Gene3D" id="1.50.40.10">
    <property type="entry name" value="Mitochondrial carrier domain"/>
    <property type="match status" value="1"/>
</dbReference>
<dbReference type="InterPro" id="IPR044677">
    <property type="entry name" value="SLC25A3/Pic2/Mir1-like"/>
</dbReference>
<reference evidence="12" key="1">
    <citation type="submission" date="2020-01" db="EMBL/GenBank/DDBJ databases">
        <title>Genome Sequencing of Three Apophysomyces-Like Fungal Strains Confirms a Novel Fungal Genus in the Mucoromycota with divergent Burkholderia-like Endosymbiotic Bacteria.</title>
        <authorList>
            <person name="Stajich J.E."/>
            <person name="Macias A.M."/>
            <person name="Carter-House D."/>
            <person name="Lovett B."/>
            <person name="Kasson L.R."/>
            <person name="Berry K."/>
            <person name="Grigoriev I."/>
            <person name="Chang Y."/>
            <person name="Spatafora J."/>
            <person name="Kasson M.T."/>
        </authorList>
    </citation>
    <scope>NUCLEOTIDE SEQUENCE</scope>
    <source>
        <strain evidence="12">NRRL A-21654</strain>
    </source>
</reference>
<accession>A0A8H7BSV5</accession>
<feature type="repeat" description="Solcar" evidence="10">
    <location>
        <begin position="29"/>
        <end position="114"/>
    </location>
</feature>
<dbReference type="GO" id="GO:0005743">
    <property type="term" value="C:mitochondrial inner membrane"/>
    <property type="evidence" value="ECO:0007669"/>
    <property type="project" value="UniProtKB-SubCell"/>
</dbReference>
<evidence type="ECO:0000256" key="11">
    <source>
        <dbReference type="RuleBase" id="RU000488"/>
    </source>
</evidence>
<keyword evidence="4 10" id="KW-0812">Transmembrane</keyword>
<evidence type="ECO:0000256" key="10">
    <source>
        <dbReference type="PROSITE-ProRule" id="PRU00282"/>
    </source>
</evidence>
<proteinExistence type="inferred from homology"/>
<organism evidence="12 13">
    <name type="scientific">Apophysomyces ossiformis</name>
    <dbReference type="NCBI Taxonomy" id="679940"/>
    <lineage>
        <taxon>Eukaryota</taxon>
        <taxon>Fungi</taxon>
        <taxon>Fungi incertae sedis</taxon>
        <taxon>Mucoromycota</taxon>
        <taxon>Mucoromycotina</taxon>
        <taxon>Mucoromycetes</taxon>
        <taxon>Mucorales</taxon>
        <taxon>Mucorineae</taxon>
        <taxon>Mucoraceae</taxon>
        <taxon>Apophysomyces</taxon>
    </lineage>
</organism>
<keyword evidence="8" id="KW-0496">Mitochondrion</keyword>